<evidence type="ECO:0000313" key="2">
    <source>
        <dbReference type="EMBL" id="MET3585853.1"/>
    </source>
</evidence>
<protein>
    <submittedName>
        <fullName evidence="2">Uncharacterized protein</fullName>
    </submittedName>
</protein>
<keyword evidence="3" id="KW-1185">Reference proteome</keyword>
<gene>
    <name evidence="2" type="ORF">ABID21_001962</name>
</gene>
<proteinExistence type="predicted"/>
<accession>A0ABV2H5M8</accession>
<keyword evidence="1" id="KW-1133">Transmembrane helix</keyword>
<name>A0ABV2H5M8_9HYPH</name>
<dbReference type="Proteomes" id="UP001549031">
    <property type="component" value="Unassembled WGS sequence"/>
</dbReference>
<organism evidence="2 3">
    <name type="scientific">Pseudorhizobium tarimense</name>
    <dbReference type="NCBI Taxonomy" id="1079109"/>
    <lineage>
        <taxon>Bacteria</taxon>
        <taxon>Pseudomonadati</taxon>
        <taxon>Pseudomonadota</taxon>
        <taxon>Alphaproteobacteria</taxon>
        <taxon>Hyphomicrobiales</taxon>
        <taxon>Rhizobiaceae</taxon>
        <taxon>Rhizobium/Agrobacterium group</taxon>
        <taxon>Pseudorhizobium</taxon>
    </lineage>
</organism>
<evidence type="ECO:0000256" key="1">
    <source>
        <dbReference type="SAM" id="Phobius"/>
    </source>
</evidence>
<dbReference type="EMBL" id="JBEPLJ010000006">
    <property type="protein sequence ID" value="MET3585853.1"/>
    <property type="molecule type" value="Genomic_DNA"/>
</dbReference>
<feature type="transmembrane region" description="Helical" evidence="1">
    <location>
        <begin position="57"/>
        <end position="84"/>
    </location>
</feature>
<evidence type="ECO:0000313" key="3">
    <source>
        <dbReference type="Proteomes" id="UP001549031"/>
    </source>
</evidence>
<comment type="caution">
    <text evidence="2">The sequence shown here is derived from an EMBL/GenBank/DDBJ whole genome shotgun (WGS) entry which is preliminary data.</text>
</comment>
<keyword evidence="1" id="KW-0812">Transmembrane</keyword>
<sequence>MQPLPAPADTNIHDGRVLSTSLVIYAISNESEWRRIPLLMLRSQQLSSRRRGAMSRFMTVIPLIGFCTFVANDAGWLSIVSLGFGDQSGTR</sequence>
<keyword evidence="1" id="KW-0472">Membrane</keyword>
<reference evidence="2 3" key="1">
    <citation type="submission" date="2024-06" db="EMBL/GenBank/DDBJ databases">
        <title>Genomic Encyclopedia of Type Strains, Phase IV (KMG-IV): sequencing the most valuable type-strain genomes for metagenomic binning, comparative biology and taxonomic classification.</title>
        <authorList>
            <person name="Goeker M."/>
        </authorList>
    </citation>
    <scope>NUCLEOTIDE SEQUENCE [LARGE SCALE GENOMIC DNA]</scope>
    <source>
        <strain evidence="2 3">DSM 105042</strain>
    </source>
</reference>